<comment type="caution">
    <text evidence="3">The sequence shown here is derived from an EMBL/GenBank/DDBJ whole genome shotgun (WGS) entry which is preliminary data.</text>
</comment>
<dbReference type="InterPro" id="IPR018952">
    <property type="entry name" value="2-5-oligoAdlate_synth_1_dom2/C"/>
</dbReference>
<evidence type="ECO:0000259" key="2">
    <source>
        <dbReference type="Pfam" id="PF10421"/>
    </source>
</evidence>
<evidence type="ECO:0000313" key="3">
    <source>
        <dbReference type="EMBL" id="KAK7478371.1"/>
    </source>
</evidence>
<keyword evidence="4" id="KW-1185">Reference proteome</keyword>
<evidence type="ECO:0000313" key="4">
    <source>
        <dbReference type="Proteomes" id="UP001519460"/>
    </source>
</evidence>
<accession>A0ABD0JTE8</accession>
<dbReference type="Gene3D" id="3.30.460.10">
    <property type="entry name" value="Beta Polymerase, domain 2"/>
    <property type="match status" value="1"/>
</dbReference>
<sequence length="297" mass="34695">MGEVFREQLPSETLDEFLKRKVIPTEEEIAELNADVDQFVRFLQTEFAHPPYTVAEVRKGTAVRGTADIDLVVFVNGIKNITQLGKKSRRKLLQALDSTVRNYPQWRGRLREKKRSRFSRSYYFDGNEVDILPTIDILEMHNDDPKAVYTSMRRDRSRCKRAQAVGQQYSAALAPLQVAIVKELPGYIKDVIRLLKYWKKEHHLQIRSYSLELLAKYVWEKNGWKSTTDLFRECMKELTTCNRFTISFDVHYNSAEYTWGMEPPYILDPANPYMKTMGSENNRATRRAANEALVQLR</sequence>
<dbReference type="PANTHER" id="PTHR11258">
    <property type="entry name" value="2-5 OLIGOADENYLATE SYNTHETASE"/>
    <property type="match status" value="1"/>
</dbReference>
<dbReference type="InterPro" id="IPR043519">
    <property type="entry name" value="NT_sf"/>
</dbReference>
<organism evidence="3 4">
    <name type="scientific">Batillaria attramentaria</name>
    <dbReference type="NCBI Taxonomy" id="370345"/>
    <lineage>
        <taxon>Eukaryota</taxon>
        <taxon>Metazoa</taxon>
        <taxon>Spiralia</taxon>
        <taxon>Lophotrochozoa</taxon>
        <taxon>Mollusca</taxon>
        <taxon>Gastropoda</taxon>
        <taxon>Caenogastropoda</taxon>
        <taxon>Sorbeoconcha</taxon>
        <taxon>Cerithioidea</taxon>
        <taxon>Batillariidae</taxon>
        <taxon>Batillaria</taxon>
    </lineage>
</organism>
<gene>
    <name evidence="3" type="ORF">BaRGS_00030375</name>
</gene>
<dbReference type="Gene3D" id="1.10.1410.20">
    <property type="entry name" value="2'-5'-oligoadenylate synthetase 1, domain 2"/>
    <property type="match status" value="1"/>
</dbReference>
<dbReference type="AlphaFoldDB" id="A0ABD0JTE8"/>
<dbReference type="PROSITE" id="PS50152">
    <property type="entry name" value="25A_SYNTH_3"/>
    <property type="match status" value="1"/>
</dbReference>
<reference evidence="3 4" key="1">
    <citation type="journal article" date="2023" name="Sci. Data">
        <title>Genome assembly of the Korean intertidal mud-creeper Batillaria attramentaria.</title>
        <authorList>
            <person name="Patra A.K."/>
            <person name="Ho P.T."/>
            <person name="Jun S."/>
            <person name="Lee S.J."/>
            <person name="Kim Y."/>
            <person name="Won Y.J."/>
        </authorList>
    </citation>
    <scope>NUCLEOTIDE SEQUENCE [LARGE SCALE GENOMIC DNA]</scope>
    <source>
        <strain evidence="3">Wonlab-2016</strain>
    </source>
</reference>
<evidence type="ECO:0000256" key="1">
    <source>
        <dbReference type="ARBA" id="ARBA00009526"/>
    </source>
</evidence>
<dbReference type="PANTHER" id="PTHR11258:SF11">
    <property type="entry name" value="C2H2-TYPE DOMAIN-CONTAINING PROTEIN"/>
    <property type="match status" value="1"/>
</dbReference>
<dbReference type="Pfam" id="PF10421">
    <property type="entry name" value="OAS1_C"/>
    <property type="match status" value="1"/>
</dbReference>
<protein>
    <recommendedName>
        <fullName evidence="2">2'-5'-oligoadenylate synthetase 1 domain-containing protein</fullName>
    </recommendedName>
</protein>
<name>A0ABD0JTE8_9CAEN</name>
<dbReference type="Proteomes" id="UP001519460">
    <property type="component" value="Unassembled WGS sequence"/>
</dbReference>
<comment type="similarity">
    <text evidence="1">Belongs to the 2-5A synthase family.</text>
</comment>
<dbReference type="SUPFAM" id="SSF81301">
    <property type="entry name" value="Nucleotidyltransferase"/>
    <property type="match status" value="1"/>
</dbReference>
<proteinExistence type="inferred from homology"/>
<feature type="domain" description="2'-5'-oligoadenylate synthetase 1" evidence="2">
    <location>
        <begin position="148"/>
        <end position="292"/>
    </location>
</feature>
<dbReference type="SUPFAM" id="SSF81631">
    <property type="entry name" value="PAP/OAS1 substrate-binding domain"/>
    <property type="match status" value="1"/>
</dbReference>
<dbReference type="EMBL" id="JACVVK020000327">
    <property type="protein sequence ID" value="KAK7478371.1"/>
    <property type="molecule type" value="Genomic_DNA"/>
</dbReference>